<accession>A0A449BEN7</accession>
<reference evidence="1 2" key="1">
    <citation type="submission" date="2019-01" db="EMBL/GenBank/DDBJ databases">
        <authorList>
            <consortium name="Pathogen Informatics"/>
        </authorList>
    </citation>
    <scope>NUCLEOTIDE SEQUENCE [LARGE SCALE GENOMIC DNA]</scope>
    <source>
        <strain evidence="1 2">NCTC10138</strain>
    </source>
</reference>
<protein>
    <submittedName>
        <fullName evidence="1">Uncharacterized protein</fullName>
    </submittedName>
</protein>
<dbReference type="RefSeq" id="WP_026391145.1">
    <property type="nucleotide sequence ID" value="NZ_LR215048.1"/>
</dbReference>
<gene>
    <name evidence="1" type="ORF">NCTC10138_01284</name>
</gene>
<dbReference type="STRING" id="1278311.GCA_000428705_00275"/>
<organism evidence="1 2">
    <name type="scientific">Haploplasma axanthum</name>
    <name type="common">Acholeplasma axanthum</name>
    <dbReference type="NCBI Taxonomy" id="29552"/>
    <lineage>
        <taxon>Bacteria</taxon>
        <taxon>Bacillati</taxon>
        <taxon>Mycoplasmatota</taxon>
        <taxon>Mollicutes</taxon>
        <taxon>Acholeplasmatales</taxon>
        <taxon>Acholeplasmataceae</taxon>
        <taxon>Haploplasma</taxon>
    </lineage>
</organism>
<evidence type="ECO:0000313" key="2">
    <source>
        <dbReference type="Proteomes" id="UP000289841"/>
    </source>
</evidence>
<dbReference type="EMBL" id="LR215048">
    <property type="protein sequence ID" value="VEU80896.1"/>
    <property type="molecule type" value="Genomic_DNA"/>
</dbReference>
<evidence type="ECO:0000313" key="1">
    <source>
        <dbReference type="EMBL" id="VEU80896.1"/>
    </source>
</evidence>
<name>A0A449BEN7_HAPAX</name>
<sequence length="191" mass="22200">MENRIKIMKKYFRKLKGKENNKVEGLINETTTRALERAKKVLCIENHKVSKPLVISAPNLNHSSKLKFRVTEVNKEHRIDYNNAILTTIFFDENTLFYHKAEVNYITGHVDVDFAGVIKLNDIKHLQVKIDYDDPKEPKVSNLTLRLDLTGGNSIAFSLRDHFLFDGYNYPDVLTEKERLVIQTIQKAIRL</sequence>
<dbReference type="KEGG" id="aaxa:NCTC10138_01284"/>
<proteinExistence type="predicted"/>
<keyword evidence="2" id="KW-1185">Reference proteome</keyword>
<dbReference type="Proteomes" id="UP000289841">
    <property type="component" value="Chromosome"/>
</dbReference>
<dbReference type="AlphaFoldDB" id="A0A449BEN7"/>
<dbReference type="OrthoDB" id="9820526at2"/>